<evidence type="ECO:0000313" key="2">
    <source>
        <dbReference type="Proteomes" id="UP000634004"/>
    </source>
</evidence>
<dbReference type="AlphaFoldDB" id="A0A8J3CTA1"/>
<dbReference type="Proteomes" id="UP000634004">
    <property type="component" value="Unassembled WGS sequence"/>
</dbReference>
<evidence type="ECO:0008006" key="3">
    <source>
        <dbReference type="Google" id="ProtNLM"/>
    </source>
</evidence>
<comment type="caution">
    <text evidence="1">The sequence shown here is derived from an EMBL/GenBank/DDBJ whole genome shotgun (WGS) entry which is preliminary data.</text>
</comment>
<dbReference type="SUPFAM" id="SSF53649">
    <property type="entry name" value="Alkaline phosphatase-like"/>
    <property type="match status" value="1"/>
</dbReference>
<reference evidence="1" key="1">
    <citation type="journal article" date="2014" name="Int. J. Syst. Evol. Microbiol.">
        <title>Complete genome sequence of Corynebacterium casei LMG S-19264T (=DSM 44701T), isolated from a smear-ripened cheese.</title>
        <authorList>
            <consortium name="US DOE Joint Genome Institute (JGI-PGF)"/>
            <person name="Walter F."/>
            <person name="Albersmeier A."/>
            <person name="Kalinowski J."/>
            <person name="Ruckert C."/>
        </authorList>
    </citation>
    <scope>NUCLEOTIDE SEQUENCE</scope>
    <source>
        <strain evidence="1">KCTC 32513</strain>
    </source>
</reference>
<proteinExistence type="predicted"/>
<protein>
    <recommendedName>
        <fullName evidence="3">N-sulphoglucosamine sulphohydrolase C-terminal domain-containing protein</fullName>
    </recommendedName>
</protein>
<organism evidence="1 2">
    <name type="scientific">Algimonas arctica</name>
    <dbReference type="NCBI Taxonomy" id="1479486"/>
    <lineage>
        <taxon>Bacteria</taxon>
        <taxon>Pseudomonadati</taxon>
        <taxon>Pseudomonadota</taxon>
        <taxon>Alphaproteobacteria</taxon>
        <taxon>Maricaulales</taxon>
        <taxon>Robiginitomaculaceae</taxon>
        <taxon>Algimonas</taxon>
    </lineage>
</organism>
<dbReference type="InterPro" id="IPR017850">
    <property type="entry name" value="Alkaline_phosphatase_core_sf"/>
</dbReference>
<sequence length="53" mass="5920">MAQAEICAVLYDDGQTDALYDLESDPHQLNNVIGSFPEVANELRLKLEAKIQE</sequence>
<dbReference type="EMBL" id="BMZH01000008">
    <property type="protein sequence ID" value="GHA98081.1"/>
    <property type="molecule type" value="Genomic_DNA"/>
</dbReference>
<accession>A0A8J3CTA1</accession>
<name>A0A8J3CTA1_9PROT</name>
<keyword evidence="2" id="KW-1185">Reference proteome</keyword>
<gene>
    <name evidence="1" type="ORF">GCM10009069_21360</name>
</gene>
<evidence type="ECO:0000313" key="1">
    <source>
        <dbReference type="EMBL" id="GHA98081.1"/>
    </source>
</evidence>
<reference evidence="1" key="2">
    <citation type="submission" date="2020-09" db="EMBL/GenBank/DDBJ databases">
        <authorList>
            <person name="Sun Q."/>
            <person name="Kim S."/>
        </authorList>
    </citation>
    <scope>NUCLEOTIDE SEQUENCE</scope>
    <source>
        <strain evidence="1">KCTC 32513</strain>
    </source>
</reference>
<dbReference type="Gene3D" id="3.30.1120.10">
    <property type="match status" value="1"/>
</dbReference>